<organism evidence="9 10">
    <name type="scientific">Hominilimicola fabiformis</name>
    <dbReference type="NCBI Taxonomy" id="2885356"/>
    <lineage>
        <taxon>Bacteria</taxon>
        <taxon>Bacillati</taxon>
        <taxon>Bacillota</taxon>
        <taxon>Clostridia</taxon>
        <taxon>Eubacteriales</taxon>
        <taxon>Oscillospiraceae</taxon>
        <taxon>Hominilimicola</taxon>
    </lineage>
</organism>
<dbReference type="GO" id="GO:0005886">
    <property type="term" value="C:plasma membrane"/>
    <property type="evidence" value="ECO:0007669"/>
    <property type="project" value="UniProtKB-SubCell"/>
</dbReference>
<dbReference type="PANTHER" id="PTHR34582:SF6">
    <property type="entry name" value="UPF0702 TRANSMEMBRANE PROTEIN YCAP"/>
    <property type="match status" value="1"/>
</dbReference>
<comment type="caution">
    <text evidence="9">The sequence shown here is derived from an EMBL/GenBank/DDBJ whole genome shotgun (WGS) entry which is preliminary data.</text>
</comment>
<dbReference type="InterPro" id="IPR007353">
    <property type="entry name" value="DUF421"/>
</dbReference>
<protein>
    <submittedName>
        <fullName evidence="9">DUF421 domain-containing protein</fullName>
    </submittedName>
</protein>
<dbReference type="PANTHER" id="PTHR34582">
    <property type="entry name" value="UPF0702 TRANSMEMBRANE PROTEIN YCAP"/>
    <property type="match status" value="1"/>
</dbReference>
<reference evidence="9 10" key="1">
    <citation type="submission" date="2021-10" db="EMBL/GenBank/DDBJ databases">
        <title>Anaerobic single-cell dispensing facilitates the cultivation of human gut bacteria.</title>
        <authorList>
            <person name="Afrizal A."/>
        </authorList>
    </citation>
    <scope>NUCLEOTIDE SEQUENCE [LARGE SCALE GENOMIC DNA]</scope>
    <source>
        <strain evidence="9 10">CLA-AA-H232</strain>
    </source>
</reference>
<dbReference type="Proteomes" id="UP001198242">
    <property type="component" value="Unassembled WGS sequence"/>
</dbReference>
<keyword evidence="3" id="KW-1003">Cell membrane</keyword>
<keyword evidence="4 7" id="KW-0812">Transmembrane</keyword>
<evidence type="ECO:0000256" key="1">
    <source>
        <dbReference type="ARBA" id="ARBA00004651"/>
    </source>
</evidence>
<dbReference type="AlphaFoldDB" id="A0AAE3JA95"/>
<evidence type="ECO:0000256" key="4">
    <source>
        <dbReference type="ARBA" id="ARBA00022692"/>
    </source>
</evidence>
<evidence type="ECO:0000256" key="2">
    <source>
        <dbReference type="ARBA" id="ARBA00006448"/>
    </source>
</evidence>
<dbReference type="Gene3D" id="3.30.240.20">
    <property type="entry name" value="bsu07140 like domains"/>
    <property type="match status" value="2"/>
</dbReference>
<dbReference type="InterPro" id="IPR023090">
    <property type="entry name" value="UPF0702_alpha/beta_dom_sf"/>
</dbReference>
<feature type="domain" description="YetF C-terminal" evidence="8">
    <location>
        <begin position="79"/>
        <end position="212"/>
    </location>
</feature>
<keyword evidence="6 7" id="KW-0472">Membrane</keyword>
<keyword evidence="10" id="KW-1185">Reference proteome</keyword>
<evidence type="ECO:0000256" key="3">
    <source>
        <dbReference type="ARBA" id="ARBA00022475"/>
    </source>
</evidence>
<feature type="transmembrane region" description="Helical" evidence="7">
    <location>
        <begin position="58"/>
        <end position="78"/>
    </location>
</feature>
<dbReference type="Pfam" id="PF04239">
    <property type="entry name" value="DUF421"/>
    <property type="match status" value="1"/>
</dbReference>
<gene>
    <name evidence="9" type="ORF">LKE05_10610</name>
</gene>
<evidence type="ECO:0000256" key="5">
    <source>
        <dbReference type="ARBA" id="ARBA00022989"/>
    </source>
</evidence>
<dbReference type="EMBL" id="JAJEQM010000015">
    <property type="protein sequence ID" value="MCC2211237.1"/>
    <property type="molecule type" value="Genomic_DNA"/>
</dbReference>
<evidence type="ECO:0000256" key="6">
    <source>
        <dbReference type="ARBA" id="ARBA00023136"/>
    </source>
</evidence>
<evidence type="ECO:0000313" key="9">
    <source>
        <dbReference type="EMBL" id="MCC2211237.1"/>
    </source>
</evidence>
<dbReference type="RefSeq" id="WP_117968395.1">
    <property type="nucleotide sequence ID" value="NZ_JAJEQM010000015.1"/>
</dbReference>
<sequence>MLILVVRTLILYGMVIAAMRIMGKRQLGELQPSELVVAIMISDLASVPMQAIDIPLLSGIIPVLTLIVAEVMMSYLSLKSKNIRKFLSGEPSIVVYDGCINEAELKKLRFNINDLLEELRLNGCHDISDVAVAVLETSGKLSVIPKDKARPVTVEDLQLENVRHDGLPCVIVSDGTLNEGELTRAKKDHIWLTKELKKRNIKDVKEIFVASLDAEDELFIQLKGEWRK</sequence>
<keyword evidence="5 7" id="KW-1133">Transmembrane helix</keyword>
<name>A0AAE3JA95_9FIRM</name>
<feature type="transmembrane region" description="Helical" evidence="7">
    <location>
        <begin position="6"/>
        <end position="23"/>
    </location>
</feature>
<accession>A0AAE3JA95</accession>
<evidence type="ECO:0000313" key="10">
    <source>
        <dbReference type="Proteomes" id="UP001198242"/>
    </source>
</evidence>
<comment type="subcellular location">
    <subcellularLocation>
        <location evidence="1">Cell membrane</location>
        <topology evidence="1">Multi-pass membrane protein</topology>
    </subcellularLocation>
</comment>
<evidence type="ECO:0000259" key="8">
    <source>
        <dbReference type="Pfam" id="PF04239"/>
    </source>
</evidence>
<proteinExistence type="inferred from homology"/>
<comment type="similarity">
    <text evidence="2">Belongs to the UPF0702 family.</text>
</comment>
<evidence type="ECO:0000256" key="7">
    <source>
        <dbReference type="SAM" id="Phobius"/>
    </source>
</evidence>